<organism evidence="1">
    <name type="scientific">Tanacetum cinerariifolium</name>
    <name type="common">Dalmatian daisy</name>
    <name type="synonym">Chrysanthemum cinerariifolium</name>
    <dbReference type="NCBI Taxonomy" id="118510"/>
    <lineage>
        <taxon>Eukaryota</taxon>
        <taxon>Viridiplantae</taxon>
        <taxon>Streptophyta</taxon>
        <taxon>Embryophyta</taxon>
        <taxon>Tracheophyta</taxon>
        <taxon>Spermatophyta</taxon>
        <taxon>Magnoliopsida</taxon>
        <taxon>eudicotyledons</taxon>
        <taxon>Gunneridae</taxon>
        <taxon>Pentapetalae</taxon>
        <taxon>asterids</taxon>
        <taxon>campanulids</taxon>
        <taxon>Asterales</taxon>
        <taxon>Asteraceae</taxon>
        <taxon>Asteroideae</taxon>
        <taxon>Anthemideae</taxon>
        <taxon>Anthemidinae</taxon>
        <taxon>Tanacetum</taxon>
    </lineage>
</organism>
<comment type="caution">
    <text evidence="1">The sequence shown here is derived from an EMBL/GenBank/DDBJ whole genome shotgun (WGS) entry which is preliminary data.</text>
</comment>
<sequence>MDDPNITMEEYIRLEDERARRQGQTFNWQTARYGKMEYCEDEDDSFTDLEIEYPAIGLNDVSDAAFLREPTISPLENNEIDFNISFDESDDEDYMALFTSHVWRRLFDVRVPLVREFMLKCFGTGLHSEEEMAEAGFGAYWSGRRMVLGFFGGHFIGRLATHFRLVGDQGLRSLSVVVAPGPERQYAAAVGAPRAAEDAPAADEVLLVYKVTTVSTKVNAVGSRVTAADRVTATGWIKTDIA</sequence>
<dbReference type="EMBL" id="BKCJ010269182">
    <property type="protein sequence ID" value="GEZ35672.1"/>
    <property type="molecule type" value="Genomic_DNA"/>
</dbReference>
<gene>
    <name evidence="1" type="ORF">Tci_507645</name>
</gene>
<evidence type="ECO:0000313" key="1">
    <source>
        <dbReference type="EMBL" id="GEZ35672.1"/>
    </source>
</evidence>
<dbReference type="AlphaFoldDB" id="A0A699I6W4"/>
<proteinExistence type="predicted"/>
<accession>A0A699I6W4</accession>
<name>A0A699I6W4_TANCI</name>
<reference evidence="1" key="1">
    <citation type="journal article" date="2019" name="Sci. Rep.">
        <title>Draft genome of Tanacetum cinerariifolium, the natural source of mosquito coil.</title>
        <authorList>
            <person name="Yamashiro T."/>
            <person name="Shiraishi A."/>
            <person name="Satake H."/>
            <person name="Nakayama K."/>
        </authorList>
    </citation>
    <scope>NUCLEOTIDE SEQUENCE</scope>
</reference>
<protein>
    <submittedName>
        <fullName evidence="1">Uncharacterized protein</fullName>
    </submittedName>
</protein>